<evidence type="ECO:0000313" key="4">
    <source>
        <dbReference type="Proteomes" id="UP000712600"/>
    </source>
</evidence>
<dbReference type="EMBL" id="QGKX02000095">
    <property type="protein sequence ID" value="KAF3575249.1"/>
    <property type="molecule type" value="Genomic_DNA"/>
</dbReference>
<reference evidence="3" key="1">
    <citation type="submission" date="2019-12" db="EMBL/GenBank/DDBJ databases">
        <title>Genome sequencing and annotation of Brassica cretica.</title>
        <authorList>
            <person name="Studholme D.J."/>
            <person name="Sarris P."/>
        </authorList>
    </citation>
    <scope>NUCLEOTIDE SEQUENCE</scope>
    <source>
        <strain evidence="3">PFS-109/04</strain>
        <tissue evidence="3">Leaf</tissue>
    </source>
</reference>
<dbReference type="AlphaFoldDB" id="A0A8S9RQZ0"/>
<gene>
    <name evidence="3" type="ORF">F2Q69_00058836</name>
</gene>
<keyword evidence="1" id="KW-0812">Transmembrane</keyword>
<dbReference type="Proteomes" id="UP000712600">
    <property type="component" value="Unassembled WGS sequence"/>
</dbReference>
<proteinExistence type="predicted"/>
<protein>
    <submittedName>
        <fullName evidence="3">Uncharacterized protein</fullName>
    </submittedName>
</protein>
<sequence length="186" mass="21460">MSILLLEAIVYATSCVTELFCNPLLSCWDGALLHEEIICSISHLKNVCNVLSGYLQWFSHSGYWFWMDVDRRWKAVVDRWLVGSDDRMAQTCPFPSSLCSLLICFITSLHVERFLICESLMKSICSWLLNFHFYCIAFMMVIICPAANRVVSFSYTVYSSVDRWVVGNFGRFSFSACLMRMSVDRC</sequence>
<evidence type="ECO:0000256" key="2">
    <source>
        <dbReference type="SAM" id="SignalP"/>
    </source>
</evidence>
<evidence type="ECO:0000313" key="3">
    <source>
        <dbReference type="EMBL" id="KAF3575249.1"/>
    </source>
</evidence>
<keyword evidence="1" id="KW-0472">Membrane</keyword>
<name>A0A8S9RQZ0_BRACR</name>
<feature type="signal peptide" evidence="2">
    <location>
        <begin position="1"/>
        <end position="15"/>
    </location>
</feature>
<keyword evidence="1" id="KW-1133">Transmembrane helix</keyword>
<feature type="chain" id="PRO_5035875809" evidence="2">
    <location>
        <begin position="16"/>
        <end position="186"/>
    </location>
</feature>
<accession>A0A8S9RQZ0</accession>
<feature type="transmembrane region" description="Helical" evidence="1">
    <location>
        <begin position="127"/>
        <end position="148"/>
    </location>
</feature>
<keyword evidence="2" id="KW-0732">Signal</keyword>
<comment type="caution">
    <text evidence="3">The sequence shown here is derived from an EMBL/GenBank/DDBJ whole genome shotgun (WGS) entry which is preliminary data.</text>
</comment>
<organism evidence="3 4">
    <name type="scientific">Brassica cretica</name>
    <name type="common">Mustard</name>
    <dbReference type="NCBI Taxonomy" id="69181"/>
    <lineage>
        <taxon>Eukaryota</taxon>
        <taxon>Viridiplantae</taxon>
        <taxon>Streptophyta</taxon>
        <taxon>Embryophyta</taxon>
        <taxon>Tracheophyta</taxon>
        <taxon>Spermatophyta</taxon>
        <taxon>Magnoliopsida</taxon>
        <taxon>eudicotyledons</taxon>
        <taxon>Gunneridae</taxon>
        <taxon>Pentapetalae</taxon>
        <taxon>rosids</taxon>
        <taxon>malvids</taxon>
        <taxon>Brassicales</taxon>
        <taxon>Brassicaceae</taxon>
        <taxon>Brassiceae</taxon>
        <taxon>Brassica</taxon>
    </lineage>
</organism>
<evidence type="ECO:0000256" key="1">
    <source>
        <dbReference type="SAM" id="Phobius"/>
    </source>
</evidence>